<organism evidence="2">
    <name type="scientific">Aspergillus niger</name>
    <dbReference type="NCBI Taxonomy" id="5061"/>
    <lineage>
        <taxon>Eukaryota</taxon>
        <taxon>Fungi</taxon>
        <taxon>Dikarya</taxon>
        <taxon>Ascomycota</taxon>
        <taxon>Pezizomycotina</taxon>
        <taxon>Eurotiomycetes</taxon>
        <taxon>Eurotiomycetidae</taxon>
        <taxon>Eurotiales</taxon>
        <taxon>Aspergillaceae</taxon>
        <taxon>Aspergillus</taxon>
        <taxon>Aspergillus subgen. Circumdati</taxon>
    </lineage>
</organism>
<evidence type="ECO:0000313" key="2">
    <source>
        <dbReference type="RefSeq" id="XP_059600615.1"/>
    </source>
</evidence>
<dbReference type="RefSeq" id="XP_059600615.1">
    <property type="nucleotide sequence ID" value="XM_059747557.1"/>
</dbReference>
<gene>
    <name evidence="2" type="ORF">An04g05855</name>
</gene>
<sequence>MKLFVFQILSRCFQVLSTPLVVRSLVKCGVDTDRHRHRHCFLTTHPAYNPPCVSNVYSALVFLVNYSYTLITTRALSRINQNPRHSTV</sequence>
<evidence type="ECO:0000256" key="1">
    <source>
        <dbReference type="SAM" id="SignalP"/>
    </source>
</evidence>
<dbReference type="VEuPathDB" id="FungiDB:An04g05855"/>
<dbReference type="AlphaFoldDB" id="A0AAJ8BQV7"/>
<feature type="chain" id="PRO_5044822815" description="Secreted protein" evidence="1">
    <location>
        <begin position="18"/>
        <end position="88"/>
    </location>
</feature>
<name>A0AAJ8BQV7_ASPNG</name>
<protein>
    <recommendedName>
        <fullName evidence="3">Secreted protein</fullName>
    </recommendedName>
</protein>
<dbReference type="KEGG" id="ang:An04g05855"/>
<reference evidence="2" key="1">
    <citation type="submission" date="2025-02" db="EMBL/GenBank/DDBJ databases">
        <authorList>
            <consortium name="NCBI Genome Project"/>
        </authorList>
    </citation>
    <scope>NUCLEOTIDE SEQUENCE</scope>
</reference>
<feature type="signal peptide" evidence="1">
    <location>
        <begin position="1"/>
        <end position="17"/>
    </location>
</feature>
<proteinExistence type="predicted"/>
<accession>A0AAJ8BQV7</accession>
<keyword evidence="1" id="KW-0732">Signal</keyword>
<evidence type="ECO:0008006" key="3">
    <source>
        <dbReference type="Google" id="ProtNLM"/>
    </source>
</evidence>
<dbReference type="GeneID" id="84590932"/>
<reference evidence="2" key="2">
    <citation type="submission" date="2025-08" db="UniProtKB">
        <authorList>
            <consortium name="RefSeq"/>
        </authorList>
    </citation>
    <scope>IDENTIFICATION</scope>
</reference>